<protein>
    <submittedName>
        <fullName evidence="2">Helix-turn-helix transcriptional regulator</fullName>
    </submittedName>
</protein>
<dbReference type="InterPro" id="IPR010982">
    <property type="entry name" value="Lambda_DNA-bd_dom_sf"/>
</dbReference>
<dbReference type="InterPro" id="IPR011990">
    <property type="entry name" value="TPR-like_helical_dom_sf"/>
</dbReference>
<dbReference type="CDD" id="cd00093">
    <property type="entry name" value="HTH_XRE"/>
    <property type="match status" value="1"/>
</dbReference>
<gene>
    <name evidence="2" type="ORF">F8566_09080</name>
</gene>
<sequence length="385" mass="41517">MALKRHGLARKRRSAGLSQEQLAERLGVERSTVGRWERAETNPLPFIRPRLAGELRTSLEELSVLLDDVRCVEPQRDERLTHVLGNPAGVDLVAAAQLRQRVQALGEEYDRVPSALLLAAAGQCHGQVTFLRQNAPSGRVLRELLEAEAESATLMGQLVWDASQRRDHATTLAYLDAAVEAAREVGNGFAEAHAQLRRSYVALYGLRDPGKGLALAESAARAAKSVSPALVGIALMHVGEAHAMYQEAVSCEKALGAALAQFDRSSDSDPAVEFFTPDDHGRLAGSSYLFLGRPERAVGTLAPLRRDGKKASAIVLGNLSIAHIRTRQLDAALSCLHEAINVVEATRGGGGMNLVFTAGRELAPWRDEPAVKEINDRLLALMTAA</sequence>
<evidence type="ECO:0000313" key="2">
    <source>
        <dbReference type="EMBL" id="KAB2351073.1"/>
    </source>
</evidence>
<dbReference type="GO" id="GO:0003677">
    <property type="term" value="F:DNA binding"/>
    <property type="evidence" value="ECO:0007669"/>
    <property type="project" value="InterPro"/>
</dbReference>
<dbReference type="InterPro" id="IPR001387">
    <property type="entry name" value="Cro/C1-type_HTH"/>
</dbReference>
<proteinExistence type="predicted"/>
<dbReference type="EMBL" id="WBMT01000003">
    <property type="protein sequence ID" value="KAB2351073.1"/>
    <property type="molecule type" value="Genomic_DNA"/>
</dbReference>
<feature type="domain" description="HTH cro/C1-type" evidence="1">
    <location>
        <begin position="8"/>
        <end position="62"/>
    </location>
</feature>
<dbReference type="RefSeq" id="WP_151559471.1">
    <property type="nucleotide sequence ID" value="NZ_WBMT01000003.1"/>
</dbReference>
<dbReference type="SUPFAM" id="SSF47413">
    <property type="entry name" value="lambda repressor-like DNA-binding domains"/>
    <property type="match status" value="1"/>
</dbReference>
<accession>A0A6H9Z2N4</accession>
<dbReference type="Pfam" id="PF01381">
    <property type="entry name" value="HTH_3"/>
    <property type="match status" value="1"/>
</dbReference>
<dbReference type="Gene3D" id="1.25.40.10">
    <property type="entry name" value="Tetratricopeptide repeat domain"/>
    <property type="match status" value="1"/>
</dbReference>
<evidence type="ECO:0000259" key="1">
    <source>
        <dbReference type="PROSITE" id="PS50943"/>
    </source>
</evidence>
<organism evidence="2 3">
    <name type="scientific">Actinomadura rudentiformis</name>
    <dbReference type="NCBI Taxonomy" id="359158"/>
    <lineage>
        <taxon>Bacteria</taxon>
        <taxon>Bacillati</taxon>
        <taxon>Actinomycetota</taxon>
        <taxon>Actinomycetes</taxon>
        <taxon>Streptosporangiales</taxon>
        <taxon>Thermomonosporaceae</taxon>
        <taxon>Actinomadura</taxon>
    </lineage>
</organism>
<comment type="caution">
    <text evidence="2">The sequence shown here is derived from an EMBL/GenBank/DDBJ whole genome shotgun (WGS) entry which is preliminary data.</text>
</comment>
<dbReference type="Gene3D" id="1.10.260.40">
    <property type="entry name" value="lambda repressor-like DNA-binding domains"/>
    <property type="match status" value="1"/>
</dbReference>
<keyword evidence="3" id="KW-1185">Reference proteome</keyword>
<dbReference type="SMART" id="SM00530">
    <property type="entry name" value="HTH_XRE"/>
    <property type="match status" value="1"/>
</dbReference>
<dbReference type="PROSITE" id="PS50943">
    <property type="entry name" value="HTH_CROC1"/>
    <property type="match status" value="1"/>
</dbReference>
<name>A0A6H9Z2N4_9ACTN</name>
<dbReference type="AlphaFoldDB" id="A0A6H9Z2N4"/>
<dbReference type="Proteomes" id="UP000468735">
    <property type="component" value="Unassembled WGS sequence"/>
</dbReference>
<evidence type="ECO:0000313" key="3">
    <source>
        <dbReference type="Proteomes" id="UP000468735"/>
    </source>
</evidence>
<dbReference type="OrthoDB" id="9794834at2"/>
<reference evidence="2 3" key="1">
    <citation type="submission" date="2019-09" db="EMBL/GenBank/DDBJ databases">
        <title>Actinomadura physcomitrii sp. nov., a novel actinomycete isolated from moss [Physcomitrium sphaericum (Ludw) Fuernr].</title>
        <authorList>
            <person name="Zhuang X."/>
            <person name="Liu C."/>
        </authorList>
    </citation>
    <scope>NUCLEOTIDE SEQUENCE [LARGE SCALE GENOMIC DNA]</scope>
    <source>
        <strain evidence="2 3">HMC1</strain>
    </source>
</reference>